<dbReference type="OrthoDB" id="7042322at2759"/>
<dbReference type="PIRSF" id="PIRSF000517">
    <property type="entry name" value="Tyr_transaminase"/>
    <property type="match status" value="1"/>
</dbReference>
<dbReference type="Gene3D" id="3.40.640.10">
    <property type="entry name" value="Type I PLP-dependent aspartate aminotransferase-like (Major domain)"/>
    <property type="match status" value="1"/>
</dbReference>
<evidence type="ECO:0000313" key="7">
    <source>
        <dbReference type="EMBL" id="KAJ4959100.1"/>
    </source>
</evidence>
<dbReference type="PANTHER" id="PTHR45744">
    <property type="entry name" value="TYROSINE AMINOTRANSFERASE"/>
    <property type="match status" value="1"/>
</dbReference>
<dbReference type="EMBL" id="JAMYWD010000010">
    <property type="protein sequence ID" value="KAJ4959100.1"/>
    <property type="molecule type" value="Genomic_DNA"/>
</dbReference>
<dbReference type="InterPro" id="IPR004838">
    <property type="entry name" value="NHTrfase_class1_PyrdxlP-BS"/>
</dbReference>
<dbReference type="PANTHER" id="PTHR45744:SF11">
    <property type="entry name" value="TYROSINE AMINOTRANSFERASE"/>
    <property type="match status" value="1"/>
</dbReference>
<protein>
    <recommendedName>
        <fullName evidence="6">Aminotransferase class I/classII large domain-containing protein</fullName>
    </recommendedName>
</protein>
<dbReference type="Gene3D" id="3.90.1150.10">
    <property type="entry name" value="Aspartate Aminotransferase, domain 1"/>
    <property type="match status" value="1"/>
</dbReference>
<feature type="modified residue" description="N6-(pyridoxal phosphate)lysine" evidence="5">
    <location>
        <position position="251"/>
    </location>
</feature>
<dbReference type="GO" id="GO:0006572">
    <property type="term" value="P:L-tyrosine catabolic process"/>
    <property type="evidence" value="ECO:0007669"/>
    <property type="project" value="TreeGrafter"/>
</dbReference>
<dbReference type="InterPro" id="IPR005958">
    <property type="entry name" value="TyrNic_aminoTrfase"/>
</dbReference>
<evidence type="ECO:0000256" key="5">
    <source>
        <dbReference type="PIRSR" id="PIRSR000517-1"/>
    </source>
</evidence>
<proteinExistence type="inferred from homology"/>
<comment type="similarity">
    <text evidence="2 4">Belongs to the class-I pyridoxal-phosphate-dependent aminotransferase family.</text>
</comment>
<dbReference type="InterPro" id="IPR015424">
    <property type="entry name" value="PyrdxlP-dep_Trfase"/>
</dbReference>
<sequence>MVNGSYQWRFKARKDLTSNSGITVRGMLSKLHGAIDANDPRPTVNLGHGDPSAFPSFRTTPETEDAIVSAVRSAKFNGYPPSVGILPARRAIAEYLSSDLPYKLSPDDVNLTSGCAQAIEVILSVLSQPNANILLPRPGFPLYEARSAFSHLEFRHFDLLPERGWEVDLDAVEALADDNTVAMVIVNPGNPSGSVYSYQHLQKVAETARRLGIMVIADEVYARVVFGTNPFVPMGTFGSIAPVITLGSISKRWLVPGWRLGWLVITDPNGILKETKIVGSIHGFLHICSDPATFIQGAIPKIIEDTKEDFFKNVVDKLKQAADICYEKLEDIDCLTCPQKPAGSMFSMVKLNLPFLDDISDDMDFCYKLVKEEKVVIIPGISVGLKNWLRVTIAVEPSSFDDALGRVKSFCQRHAKKQ</sequence>
<name>A0A9Q0H4H7_9MAGN</name>
<organism evidence="7 8">
    <name type="scientific">Protea cynaroides</name>
    <dbReference type="NCBI Taxonomy" id="273540"/>
    <lineage>
        <taxon>Eukaryota</taxon>
        <taxon>Viridiplantae</taxon>
        <taxon>Streptophyta</taxon>
        <taxon>Embryophyta</taxon>
        <taxon>Tracheophyta</taxon>
        <taxon>Spermatophyta</taxon>
        <taxon>Magnoliopsida</taxon>
        <taxon>Proteales</taxon>
        <taxon>Proteaceae</taxon>
        <taxon>Protea</taxon>
    </lineage>
</organism>
<comment type="caution">
    <text evidence="7">The sequence shown here is derived from an EMBL/GenBank/DDBJ whole genome shotgun (WGS) entry which is preliminary data.</text>
</comment>
<comment type="cofactor">
    <cofactor evidence="1 4 5">
        <name>pyridoxal 5'-phosphate</name>
        <dbReference type="ChEBI" id="CHEBI:597326"/>
    </cofactor>
</comment>
<dbReference type="NCBIfam" id="TIGR01265">
    <property type="entry name" value="tyr_nico_aTase"/>
    <property type="match status" value="1"/>
</dbReference>
<dbReference type="GO" id="GO:0030170">
    <property type="term" value="F:pyridoxal phosphate binding"/>
    <property type="evidence" value="ECO:0007669"/>
    <property type="project" value="InterPro"/>
</dbReference>
<dbReference type="InterPro" id="IPR004839">
    <property type="entry name" value="Aminotransferase_I/II_large"/>
</dbReference>
<evidence type="ECO:0000256" key="3">
    <source>
        <dbReference type="ARBA" id="ARBA00022898"/>
    </source>
</evidence>
<reference evidence="7" key="1">
    <citation type="journal article" date="2023" name="Plant J.">
        <title>The genome of the king protea, Protea cynaroides.</title>
        <authorList>
            <person name="Chang J."/>
            <person name="Duong T.A."/>
            <person name="Schoeman C."/>
            <person name="Ma X."/>
            <person name="Roodt D."/>
            <person name="Barker N."/>
            <person name="Li Z."/>
            <person name="Van de Peer Y."/>
            <person name="Mizrachi E."/>
        </authorList>
    </citation>
    <scope>NUCLEOTIDE SEQUENCE</scope>
    <source>
        <tissue evidence="7">Young leaves</tissue>
    </source>
</reference>
<keyword evidence="8" id="KW-1185">Reference proteome</keyword>
<accession>A0A9Q0H4H7</accession>
<evidence type="ECO:0000256" key="2">
    <source>
        <dbReference type="ARBA" id="ARBA00007441"/>
    </source>
</evidence>
<evidence type="ECO:0000313" key="8">
    <source>
        <dbReference type="Proteomes" id="UP001141806"/>
    </source>
</evidence>
<dbReference type="GO" id="GO:0004838">
    <property type="term" value="F:L-tyrosine-2-oxoglutarate transaminase activity"/>
    <property type="evidence" value="ECO:0007669"/>
    <property type="project" value="TreeGrafter"/>
</dbReference>
<dbReference type="FunFam" id="3.40.640.10:FF:000048">
    <property type="entry name" value="tyrosine aminotransferase"/>
    <property type="match status" value="1"/>
</dbReference>
<dbReference type="CDD" id="cd00609">
    <property type="entry name" value="AAT_like"/>
    <property type="match status" value="1"/>
</dbReference>
<evidence type="ECO:0000256" key="1">
    <source>
        <dbReference type="ARBA" id="ARBA00001933"/>
    </source>
</evidence>
<dbReference type="AlphaFoldDB" id="A0A9Q0H4H7"/>
<gene>
    <name evidence="7" type="ORF">NE237_026211</name>
</gene>
<dbReference type="InterPro" id="IPR015421">
    <property type="entry name" value="PyrdxlP-dep_Trfase_major"/>
</dbReference>
<dbReference type="Proteomes" id="UP001141806">
    <property type="component" value="Unassembled WGS sequence"/>
</dbReference>
<keyword evidence="3 4" id="KW-0663">Pyridoxal phosphate</keyword>
<dbReference type="SUPFAM" id="SSF53383">
    <property type="entry name" value="PLP-dependent transferases"/>
    <property type="match status" value="1"/>
</dbReference>
<feature type="domain" description="Aminotransferase class I/classII large" evidence="6">
    <location>
        <begin position="43"/>
        <end position="406"/>
    </location>
</feature>
<evidence type="ECO:0000256" key="4">
    <source>
        <dbReference type="PIRNR" id="PIRNR000517"/>
    </source>
</evidence>
<dbReference type="Pfam" id="PF00155">
    <property type="entry name" value="Aminotran_1_2"/>
    <property type="match status" value="1"/>
</dbReference>
<dbReference type="PROSITE" id="PS00105">
    <property type="entry name" value="AA_TRANSFER_CLASS_1"/>
    <property type="match status" value="1"/>
</dbReference>
<dbReference type="InterPro" id="IPR015422">
    <property type="entry name" value="PyrdxlP-dep_Trfase_small"/>
</dbReference>
<evidence type="ECO:0000259" key="6">
    <source>
        <dbReference type="Pfam" id="PF00155"/>
    </source>
</evidence>